<gene>
    <name evidence="2" type="ORF">DJ533_08465</name>
</gene>
<protein>
    <submittedName>
        <fullName evidence="2">SMI1/KNR4 family protein</fullName>
    </submittedName>
</protein>
<sequence>MIQEFLNIEEKYKVKFPTRYLQILTQFEYYCLYIKNAHDIDLYPIQKLFSKVKQELCTYEYLQIWQSYQSDQFIKIFVFARSGDGTRLYFNLVDMSIWEYWLDEGSVRQLYKNFEDLMLNAELIDQE</sequence>
<keyword evidence="3" id="KW-1185">Reference proteome</keyword>
<dbReference type="OrthoDB" id="1149488at2"/>
<dbReference type="STRING" id="1871111.GCA_001704615_00129"/>
<dbReference type="RefSeq" id="WP_065992041.1">
    <property type="nucleotide sequence ID" value="NZ_CP029397.2"/>
</dbReference>
<dbReference type="InterPro" id="IPR037883">
    <property type="entry name" value="Knr4/Smi1-like_sf"/>
</dbReference>
<accession>A0A2S2FC91</accession>
<evidence type="ECO:0000259" key="1">
    <source>
        <dbReference type="Pfam" id="PF09346"/>
    </source>
</evidence>
<dbReference type="KEGG" id="adv:DJ533_08465"/>
<dbReference type="InterPro" id="IPR018958">
    <property type="entry name" value="Knr4/Smi1-like_dom"/>
</dbReference>
<name>A0A2S2FC91_9GAMM</name>
<reference evidence="2" key="1">
    <citation type="submission" date="2019-08" db="EMBL/GenBank/DDBJ databases">
        <title>The complete genome of Acinetobacter defluvii strain WCHAD010030.</title>
        <authorList>
            <person name="Hu Y."/>
            <person name="Qin J."/>
            <person name="Feng Y."/>
            <person name="Zong Z."/>
        </authorList>
    </citation>
    <scope>NUCLEOTIDE SEQUENCE</scope>
    <source>
        <strain evidence="2">WCHA30</strain>
    </source>
</reference>
<evidence type="ECO:0000313" key="2">
    <source>
        <dbReference type="EMBL" id="AWL28597.1"/>
    </source>
</evidence>
<dbReference type="EMBL" id="CP029397">
    <property type="protein sequence ID" value="AWL28597.1"/>
    <property type="molecule type" value="Genomic_DNA"/>
</dbReference>
<dbReference type="Proteomes" id="UP000245977">
    <property type="component" value="Chromosome"/>
</dbReference>
<dbReference type="Gene3D" id="3.40.1580.10">
    <property type="entry name" value="SMI1/KNR4-like"/>
    <property type="match status" value="1"/>
</dbReference>
<dbReference type="AlphaFoldDB" id="A0A2S2FC91"/>
<dbReference type="Pfam" id="PF09346">
    <property type="entry name" value="SMI1_KNR4"/>
    <property type="match status" value="1"/>
</dbReference>
<organism evidence="2 3">
    <name type="scientific">Acinetobacter defluvii</name>
    <dbReference type="NCBI Taxonomy" id="1871111"/>
    <lineage>
        <taxon>Bacteria</taxon>
        <taxon>Pseudomonadati</taxon>
        <taxon>Pseudomonadota</taxon>
        <taxon>Gammaproteobacteria</taxon>
        <taxon>Moraxellales</taxon>
        <taxon>Moraxellaceae</taxon>
        <taxon>Acinetobacter</taxon>
    </lineage>
</organism>
<feature type="domain" description="Knr4/Smi1-like" evidence="1">
    <location>
        <begin position="4"/>
        <end position="118"/>
    </location>
</feature>
<evidence type="ECO:0000313" key="3">
    <source>
        <dbReference type="Proteomes" id="UP000245977"/>
    </source>
</evidence>
<dbReference type="SUPFAM" id="SSF160631">
    <property type="entry name" value="SMI1/KNR4-like"/>
    <property type="match status" value="1"/>
</dbReference>
<proteinExistence type="predicted"/>